<keyword evidence="3" id="KW-0456">Lyase</keyword>
<dbReference type="GO" id="GO:0016832">
    <property type="term" value="F:aldehyde-lyase activity"/>
    <property type="evidence" value="ECO:0007669"/>
    <property type="project" value="TreeGrafter"/>
</dbReference>
<accession>A0A418XQT7</accession>
<dbReference type="Gene3D" id="3.20.20.60">
    <property type="entry name" value="Phosphoenolpyruvate-binding domains"/>
    <property type="match status" value="1"/>
</dbReference>
<feature type="domain" description="HpcH/HpaI aldolase/citrate lyase" evidence="4">
    <location>
        <begin position="19"/>
        <end position="243"/>
    </location>
</feature>
<dbReference type="EMBL" id="QYUP01000123">
    <property type="protein sequence ID" value="RJG14872.1"/>
    <property type="molecule type" value="Genomic_DNA"/>
</dbReference>
<sequence length="255" mass="26782">MFRPNRLLAKFRAGEPCLGAWLFTGSPTVSEVLGLAGFDALIIDHEHTPGGIETAVEQIRAIQAAGPSTVLARVGSNDPARIRLLLDAGVEGLILPDVRSAEEARRFVAACRYPPAGIRGAHFTVSRAAHWGRQGERYYRDIDKELILIAMIESEAGVRAIPAMAGIDGLTMLFLGPLDLSASIGKMGMLDDPAVIGALREAESAILGHGVMLGGAALPAESAADCFARGYRFVTSGSDVGMLHAGAARLLAGAR</sequence>
<dbReference type="Pfam" id="PF03328">
    <property type="entry name" value="HpcH_HpaI"/>
    <property type="match status" value="1"/>
</dbReference>
<dbReference type="InterPro" id="IPR040442">
    <property type="entry name" value="Pyrv_kinase-like_dom_sf"/>
</dbReference>
<dbReference type="SUPFAM" id="SSF51621">
    <property type="entry name" value="Phosphoenolpyruvate/pyruvate domain"/>
    <property type="match status" value="1"/>
</dbReference>
<gene>
    <name evidence="5" type="ORF">D3872_15775</name>
</gene>
<keyword evidence="6" id="KW-1185">Reference proteome</keyword>
<evidence type="ECO:0000256" key="1">
    <source>
        <dbReference type="ARBA" id="ARBA00005568"/>
    </source>
</evidence>
<dbReference type="PANTHER" id="PTHR30502:SF0">
    <property type="entry name" value="PHOSPHOENOLPYRUVATE CARBOXYLASE FAMILY PROTEIN"/>
    <property type="match status" value="1"/>
</dbReference>
<comment type="caution">
    <text evidence="5">The sequence shown here is derived from an EMBL/GenBank/DDBJ whole genome shotgun (WGS) entry which is preliminary data.</text>
</comment>
<dbReference type="RefSeq" id="WP_119811702.1">
    <property type="nucleotide sequence ID" value="NZ_QYUP01000123.1"/>
</dbReference>
<dbReference type="AlphaFoldDB" id="A0A418XQT7"/>
<dbReference type="PANTHER" id="PTHR30502">
    <property type="entry name" value="2-KETO-3-DEOXY-L-RHAMNONATE ALDOLASE"/>
    <property type="match status" value="1"/>
</dbReference>
<dbReference type="InterPro" id="IPR005000">
    <property type="entry name" value="Aldolase/citrate-lyase_domain"/>
</dbReference>
<evidence type="ECO:0000313" key="6">
    <source>
        <dbReference type="Proteomes" id="UP000284006"/>
    </source>
</evidence>
<dbReference type="InterPro" id="IPR050251">
    <property type="entry name" value="HpcH-HpaI_aldolase"/>
</dbReference>
<dbReference type="OrthoDB" id="86160at2"/>
<dbReference type="GO" id="GO:0005737">
    <property type="term" value="C:cytoplasm"/>
    <property type="evidence" value="ECO:0007669"/>
    <property type="project" value="TreeGrafter"/>
</dbReference>
<evidence type="ECO:0000256" key="3">
    <source>
        <dbReference type="ARBA" id="ARBA00023239"/>
    </source>
</evidence>
<comment type="similarity">
    <text evidence="1">Belongs to the HpcH/HpaI aldolase family.</text>
</comment>
<reference evidence="5 6" key="1">
    <citation type="submission" date="2018-09" db="EMBL/GenBank/DDBJ databases">
        <authorList>
            <person name="Zhu H."/>
        </authorList>
    </citation>
    <scope>NUCLEOTIDE SEQUENCE [LARGE SCALE GENOMIC DNA]</scope>
    <source>
        <strain evidence="5 6">K1S02-61</strain>
    </source>
</reference>
<dbReference type="Proteomes" id="UP000284006">
    <property type="component" value="Unassembled WGS sequence"/>
</dbReference>
<name>A0A418XQT7_9BURK</name>
<evidence type="ECO:0000313" key="5">
    <source>
        <dbReference type="EMBL" id="RJG14872.1"/>
    </source>
</evidence>
<keyword evidence="2" id="KW-0479">Metal-binding</keyword>
<dbReference type="InterPro" id="IPR015813">
    <property type="entry name" value="Pyrv/PenolPyrv_kinase-like_dom"/>
</dbReference>
<dbReference type="GO" id="GO:0046872">
    <property type="term" value="F:metal ion binding"/>
    <property type="evidence" value="ECO:0007669"/>
    <property type="project" value="UniProtKB-KW"/>
</dbReference>
<organism evidence="5 6">
    <name type="scientific">Massilia cavernae</name>
    <dbReference type="NCBI Taxonomy" id="2320864"/>
    <lineage>
        <taxon>Bacteria</taxon>
        <taxon>Pseudomonadati</taxon>
        <taxon>Pseudomonadota</taxon>
        <taxon>Betaproteobacteria</taxon>
        <taxon>Burkholderiales</taxon>
        <taxon>Oxalobacteraceae</taxon>
        <taxon>Telluria group</taxon>
        <taxon>Massilia</taxon>
    </lineage>
</organism>
<protein>
    <submittedName>
        <fullName evidence="5">4-hydroxy-2-oxovalerate aldolase</fullName>
    </submittedName>
</protein>
<evidence type="ECO:0000256" key="2">
    <source>
        <dbReference type="ARBA" id="ARBA00022723"/>
    </source>
</evidence>
<proteinExistence type="inferred from homology"/>
<evidence type="ECO:0000259" key="4">
    <source>
        <dbReference type="Pfam" id="PF03328"/>
    </source>
</evidence>